<dbReference type="GO" id="GO:0004534">
    <property type="term" value="F:5'-3' RNA exonuclease activity"/>
    <property type="evidence" value="ECO:0007669"/>
    <property type="project" value="TreeGrafter"/>
</dbReference>
<dbReference type="STRING" id="511.UZ73_17070"/>
<dbReference type="InterPro" id="IPR052018">
    <property type="entry name" value="PHP_domain"/>
</dbReference>
<reference evidence="2 3" key="2">
    <citation type="submission" date="2018-05" db="EMBL/GenBank/DDBJ databases">
        <authorList>
            <person name="Lanie J.A."/>
            <person name="Ng W.-L."/>
            <person name="Kazmierczak K.M."/>
            <person name="Andrzejewski T.M."/>
            <person name="Davidsen T.M."/>
            <person name="Wayne K.J."/>
            <person name="Tettelin H."/>
            <person name="Glass J.I."/>
            <person name="Rusch D."/>
            <person name="Podicherti R."/>
            <person name="Tsui H.-C.T."/>
            <person name="Winkler M.E."/>
        </authorList>
    </citation>
    <scope>NUCLEOTIDE SEQUENCE [LARGE SCALE GENOMIC DNA]</scope>
    <source>
        <strain evidence="2 3">YBY</strain>
    </source>
</reference>
<dbReference type="InterPro" id="IPR004013">
    <property type="entry name" value="PHP_dom"/>
</dbReference>
<dbReference type="InterPro" id="IPR003141">
    <property type="entry name" value="Pol/His_phosphatase_N"/>
</dbReference>
<dbReference type="InterPro" id="IPR049742">
    <property type="entry name" value="35NBP"/>
</dbReference>
<dbReference type="CDD" id="cd07438">
    <property type="entry name" value="PHP_HisPPase_AMP"/>
    <property type="match status" value="1"/>
</dbReference>
<gene>
    <name evidence="2" type="ORF">DF183_15975</name>
</gene>
<feature type="domain" description="Polymerase/histidinol phosphatase N-terminal" evidence="1">
    <location>
        <begin position="9"/>
        <end position="74"/>
    </location>
</feature>
<dbReference type="EMBL" id="QEXO01000004">
    <property type="protein sequence ID" value="PWE13309.1"/>
    <property type="molecule type" value="Genomic_DNA"/>
</dbReference>
<dbReference type="GO" id="GO:0035312">
    <property type="term" value="F:5'-3' DNA exonuclease activity"/>
    <property type="evidence" value="ECO:0007669"/>
    <property type="project" value="TreeGrafter"/>
</dbReference>
<evidence type="ECO:0000259" key="1">
    <source>
        <dbReference type="SMART" id="SM00481"/>
    </source>
</evidence>
<dbReference type="InterPro" id="IPR016195">
    <property type="entry name" value="Pol/histidinol_Pase-like"/>
</dbReference>
<dbReference type="Gene3D" id="1.10.150.650">
    <property type="match status" value="1"/>
</dbReference>
<proteinExistence type="predicted"/>
<dbReference type="Gene3D" id="3.20.20.140">
    <property type="entry name" value="Metal-dependent hydrolases"/>
    <property type="match status" value="1"/>
</dbReference>
<reference evidence="2 3" key="1">
    <citation type="submission" date="2018-05" db="EMBL/GenBank/DDBJ databases">
        <title>Genome Sequence of an Efficient Indole-Degrading Bacterium, Alcaligenes sp.YBY.</title>
        <authorList>
            <person name="Yang B."/>
        </authorList>
    </citation>
    <scope>NUCLEOTIDE SEQUENCE [LARGE SCALE GENOMIC DNA]</scope>
    <source>
        <strain evidence="2 3">YBY</strain>
    </source>
</reference>
<dbReference type="PANTHER" id="PTHR42924">
    <property type="entry name" value="EXONUCLEASE"/>
    <property type="match status" value="1"/>
</dbReference>
<organism evidence="2 3">
    <name type="scientific">Alcaligenes faecalis</name>
    <dbReference type="NCBI Taxonomy" id="511"/>
    <lineage>
        <taxon>Bacteria</taxon>
        <taxon>Pseudomonadati</taxon>
        <taxon>Pseudomonadota</taxon>
        <taxon>Betaproteobacteria</taxon>
        <taxon>Burkholderiales</taxon>
        <taxon>Alcaligenaceae</taxon>
        <taxon>Alcaligenes</taxon>
    </lineage>
</organism>
<dbReference type="SUPFAM" id="SSF89550">
    <property type="entry name" value="PHP domain-like"/>
    <property type="match status" value="1"/>
</dbReference>
<dbReference type="Proteomes" id="UP000245216">
    <property type="component" value="Unassembled WGS sequence"/>
</dbReference>
<protein>
    <submittedName>
        <fullName evidence="2">PHP domain-containing protein</fullName>
    </submittedName>
</protein>
<comment type="caution">
    <text evidence="2">The sequence shown here is derived from an EMBL/GenBank/DDBJ whole genome shotgun (WGS) entry which is preliminary data.</text>
</comment>
<evidence type="ECO:0000313" key="2">
    <source>
        <dbReference type="EMBL" id="PWE13309.1"/>
    </source>
</evidence>
<dbReference type="RefSeq" id="WP_086061370.1">
    <property type="nucleotide sequence ID" value="NZ_MSZP01000001.1"/>
</dbReference>
<dbReference type="AlphaFoldDB" id="A0A2U2BH23"/>
<dbReference type="Pfam" id="PF02811">
    <property type="entry name" value="PHP"/>
    <property type="match status" value="1"/>
</dbReference>
<dbReference type="NCBIfam" id="NF041577">
    <property type="entry name" value="nside_bi_sphtase"/>
    <property type="match status" value="1"/>
</dbReference>
<dbReference type="SMART" id="SM00481">
    <property type="entry name" value="POLIIIAc"/>
    <property type="match status" value="1"/>
</dbReference>
<evidence type="ECO:0000313" key="3">
    <source>
        <dbReference type="Proteomes" id="UP000245216"/>
    </source>
</evidence>
<accession>A0A2U2BH23</accession>
<dbReference type="PANTHER" id="PTHR42924:SF3">
    <property type="entry name" value="POLYMERASE_HISTIDINOL PHOSPHATASE N-TERMINAL DOMAIN-CONTAINING PROTEIN"/>
    <property type="match status" value="1"/>
</dbReference>
<name>A0A2U2BH23_ALCFA</name>
<sequence length="282" mass="30877">MSVQARLPVDLHCHSIYSDGVLSPAELAARAHANGVKLWALTDHDEIGGLKQARQHAEDLGMRFVDGVEISVTWAKKTIHIVGLGVDPDHSALQQALHEVRAGREQRARQMSERLAELGFPNAYEGAVPFAANPELISRTHFARFLVQQGYCADMNEAFRRYLADGKPAAVETVWASLEEAVGWIRESGGKAIIAHPGRYELDGTRSHALYTQFLELGGVGIEVLTGSHTPQEYSVYTQVARSYGFEVSCGSDFHGPSEGRVDLGGLPPLPSGLKPVWQEWL</sequence>